<dbReference type="InterPro" id="IPR029051">
    <property type="entry name" value="DUF4352"/>
</dbReference>
<sequence length="220" mass="23795">MKRASLIGFTLAALLAGCSEQADTPAVSEQPEAGVSAAASHIAIPGFYEGYIVNPQVTDDRTLTETGAVFRDARGQIELLAAALDGDTVEIGGIELTVHAAKLLSYQPDYSLTDYYHHFTEAEEFPIINAFIEIRNTTDAPLKFAPVALASADTGEEYTWEDDIYLEELNGEIAPGETVKGHIGFVLDGEDTRTLTLTTSDVFNTEDEKIADANELTIDF</sequence>
<protein>
    <recommendedName>
        <fullName evidence="3">DUF4352 domain-containing protein</fullName>
    </recommendedName>
</protein>
<dbReference type="RefSeq" id="WP_077588074.1">
    <property type="nucleotide sequence ID" value="NZ_CP019640.1"/>
</dbReference>
<evidence type="ECO:0000259" key="3">
    <source>
        <dbReference type="Pfam" id="PF11611"/>
    </source>
</evidence>
<feature type="signal peptide" evidence="2">
    <location>
        <begin position="1"/>
        <end position="22"/>
    </location>
</feature>
<dbReference type="Pfam" id="PF11611">
    <property type="entry name" value="DUF4352"/>
    <property type="match status" value="1"/>
</dbReference>
<reference evidence="4 5" key="1">
    <citation type="submission" date="2017-02" db="EMBL/GenBank/DDBJ databases">
        <title>The complete genomic sequence of a novel cold adapted crude oil-degrading bacterium Planococcus qaidamina Y42.</title>
        <authorList>
            <person name="Yang R."/>
        </authorList>
    </citation>
    <scope>NUCLEOTIDE SEQUENCE [LARGE SCALE GENOMIC DNA]</scope>
    <source>
        <strain evidence="4 5">Y42</strain>
    </source>
</reference>
<dbReference type="PROSITE" id="PS51257">
    <property type="entry name" value="PROKAR_LIPOPROTEIN"/>
    <property type="match status" value="1"/>
</dbReference>
<keyword evidence="1 2" id="KW-0732">Signal</keyword>
<accession>A0A1Q2KVN2</accession>
<keyword evidence="5" id="KW-1185">Reference proteome</keyword>
<evidence type="ECO:0000256" key="2">
    <source>
        <dbReference type="SAM" id="SignalP"/>
    </source>
</evidence>
<dbReference type="AlphaFoldDB" id="A0A1Q2KVN2"/>
<dbReference type="Proteomes" id="UP000188184">
    <property type="component" value="Chromosome"/>
</dbReference>
<evidence type="ECO:0000256" key="1">
    <source>
        <dbReference type="ARBA" id="ARBA00022729"/>
    </source>
</evidence>
<dbReference type="Gene3D" id="2.60.40.1240">
    <property type="match status" value="1"/>
</dbReference>
<dbReference type="KEGG" id="pmar:B0X71_03125"/>
<evidence type="ECO:0000313" key="5">
    <source>
        <dbReference type="Proteomes" id="UP000188184"/>
    </source>
</evidence>
<feature type="domain" description="DUF4352" evidence="3">
    <location>
        <begin position="86"/>
        <end position="205"/>
    </location>
</feature>
<gene>
    <name evidence="4" type="ORF">B0X71_03125</name>
</gene>
<evidence type="ECO:0000313" key="4">
    <source>
        <dbReference type="EMBL" id="AQQ52203.1"/>
    </source>
</evidence>
<feature type="chain" id="PRO_5012975841" description="DUF4352 domain-containing protein" evidence="2">
    <location>
        <begin position="23"/>
        <end position="220"/>
    </location>
</feature>
<name>A0A1Q2KVN2_9BACL</name>
<proteinExistence type="predicted"/>
<dbReference type="InterPro" id="IPR029050">
    <property type="entry name" value="Immunoprotect_excell_Ig-like"/>
</dbReference>
<dbReference type="EMBL" id="CP019640">
    <property type="protein sequence ID" value="AQQ52203.1"/>
    <property type="molecule type" value="Genomic_DNA"/>
</dbReference>
<dbReference type="OrthoDB" id="2352213at2"/>
<organism evidence="4 5">
    <name type="scientific">Planococcus lenghuensis</name>
    <dbReference type="NCBI Taxonomy" id="2213202"/>
    <lineage>
        <taxon>Bacteria</taxon>
        <taxon>Bacillati</taxon>
        <taxon>Bacillota</taxon>
        <taxon>Bacilli</taxon>
        <taxon>Bacillales</taxon>
        <taxon>Caryophanaceae</taxon>
        <taxon>Planococcus</taxon>
    </lineage>
</organism>